<dbReference type="STRING" id="449.LHA_2449"/>
<gene>
    <name evidence="1" type="ORF">LHA_2449</name>
</gene>
<evidence type="ECO:0000313" key="2">
    <source>
        <dbReference type="Proteomes" id="UP000032803"/>
    </source>
</evidence>
<dbReference type="KEGG" id="lha:LHA_2449"/>
<dbReference type="Proteomes" id="UP000032803">
    <property type="component" value="Chromosome I"/>
</dbReference>
<keyword evidence="2" id="KW-1185">Reference proteome</keyword>
<protein>
    <submittedName>
        <fullName evidence="1">Uncharacterized protein</fullName>
    </submittedName>
</protein>
<dbReference type="AlphaFoldDB" id="A0A0A8UWI6"/>
<dbReference type="HOGENOM" id="CLU_3044855_0_0_6"/>
<accession>A0A0A8UWI6</accession>
<dbReference type="EMBL" id="LN681225">
    <property type="protein sequence ID" value="CEK11462.1"/>
    <property type="molecule type" value="Genomic_DNA"/>
</dbReference>
<reference evidence="2" key="1">
    <citation type="submission" date="2014-09" db="EMBL/GenBank/DDBJ databases">
        <authorList>
            <person name="Gomez-Valero L."/>
        </authorList>
    </citation>
    <scope>NUCLEOTIDE SEQUENCE [LARGE SCALE GENOMIC DNA]</scope>
    <source>
        <strain evidence="2">ATCC35250</strain>
    </source>
</reference>
<organism evidence="1 2">
    <name type="scientific">Legionella hackeliae</name>
    <dbReference type="NCBI Taxonomy" id="449"/>
    <lineage>
        <taxon>Bacteria</taxon>
        <taxon>Pseudomonadati</taxon>
        <taxon>Pseudomonadota</taxon>
        <taxon>Gammaproteobacteria</taxon>
        <taxon>Legionellales</taxon>
        <taxon>Legionellaceae</taxon>
        <taxon>Legionella</taxon>
    </lineage>
</organism>
<evidence type="ECO:0000313" key="1">
    <source>
        <dbReference type="EMBL" id="CEK11462.1"/>
    </source>
</evidence>
<name>A0A0A8UWI6_LEGHA</name>
<sequence>MRFLLWQTLSILKCLPLSKSDGEILSPYYSNLQLAFDLIPTQLAISWVIRFFFA</sequence>
<proteinExistence type="predicted"/>